<keyword evidence="2" id="KW-1185">Reference proteome</keyword>
<evidence type="ECO:0000313" key="1">
    <source>
        <dbReference type="EMBL" id="RLM91327.1"/>
    </source>
</evidence>
<dbReference type="Proteomes" id="UP000275267">
    <property type="component" value="Unassembled WGS sequence"/>
</dbReference>
<protein>
    <submittedName>
        <fullName evidence="1">Uncharacterized protein</fullName>
    </submittedName>
</protein>
<gene>
    <name evidence="1" type="ORF">C2845_PM08G23210</name>
</gene>
<reference evidence="2" key="1">
    <citation type="journal article" date="2019" name="Nat. Commun.">
        <title>The genome of broomcorn millet.</title>
        <authorList>
            <person name="Zou C."/>
            <person name="Miki D."/>
            <person name="Li D."/>
            <person name="Tang Q."/>
            <person name="Xiao L."/>
            <person name="Rajput S."/>
            <person name="Deng P."/>
            <person name="Jia W."/>
            <person name="Huang R."/>
            <person name="Zhang M."/>
            <person name="Sun Y."/>
            <person name="Hu J."/>
            <person name="Fu X."/>
            <person name="Schnable P.S."/>
            <person name="Li F."/>
            <person name="Zhang H."/>
            <person name="Feng B."/>
            <person name="Zhu X."/>
            <person name="Liu R."/>
            <person name="Schnable J.C."/>
            <person name="Zhu J.-K."/>
            <person name="Zhang H."/>
        </authorList>
    </citation>
    <scope>NUCLEOTIDE SEQUENCE [LARGE SCALE GENOMIC DNA]</scope>
</reference>
<dbReference type="AlphaFoldDB" id="A0A3L6QZ25"/>
<comment type="caution">
    <text evidence="1">The sequence shown here is derived from an EMBL/GenBank/DDBJ whole genome shotgun (WGS) entry which is preliminary data.</text>
</comment>
<proteinExistence type="predicted"/>
<dbReference type="EMBL" id="PQIB02000010">
    <property type="protein sequence ID" value="RLM91327.1"/>
    <property type="molecule type" value="Genomic_DNA"/>
</dbReference>
<evidence type="ECO:0000313" key="2">
    <source>
        <dbReference type="Proteomes" id="UP000275267"/>
    </source>
</evidence>
<accession>A0A3L6QZ25</accession>
<dbReference type="OrthoDB" id="660918at2759"/>
<organism evidence="1 2">
    <name type="scientific">Panicum miliaceum</name>
    <name type="common">Proso millet</name>
    <name type="synonym">Broomcorn millet</name>
    <dbReference type="NCBI Taxonomy" id="4540"/>
    <lineage>
        <taxon>Eukaryota</taxon>
        <taxon>Viridiplantae</taxon>
        <taxon>Streptophyta</taxon>
        <taxon>Embryophyta</taxon>
        <taxon>Tracheophyta</taxon>
        <taxon>Spermatophyta</taxon>
        <taxon>Magnoliopsida</taxon>
        <taxon>Liliopsida</taxon>
        <taxon>Poales</taxon>
        <taxon>Poaceae</taxon>
        <taxon>PACMAD clade</taxon>
        <taxon>Panicoideae</taxon>
        <taxon>Panicodae</taxon>
        <taxon>Paniceae</taxon>
        <taxon>Panicinae</taxon>
        <taxon>Panicum</taxon>
        <taxon>Panicum sect. Panicum</taxon>
    </lineage>
</organism>
<sequence>MAPIGGVAATVQWCLLRPSWEGRIKAPVRDAKSSCAKNGDHPYGMAEDEDVVDFDASKDLDTMYKKFEAFADDILLLPPPPPAPLSQEEEFQEKLKEITERCIGLHMDAMARLRPVQLRPLLPMADTIYVTFARVAMAAKKGRANSGMVVVVADTLDLTRKLFSSICKTHLPRQGPKNLTVYLPDGPAFGRESEDSNNSEASAELPFISTVPRVPPDMFLKEKDKITNYMIKMSSSGADILNVNAIVLAQTVCSEARTALDLASEVMDIASIGLGTTEICEQTTNQMVRQYTTTFLNVAEDAYHKRVKMEAIISFLGALRGLGAICHILVKGTVDRLEDGPFKDSITCSMDVDTQEFDKKVNNLKDKFMAADIYAYKVVTDILFNGTLQAQLYVSKLVECRKAALPHIKG</sequence>
<name>A0A3L6QZ25_PANMI</name>